<gene>
    <name evidence="1" type="ORF">RIF29_19251</name>
</gene>
<reference evidence="1 2" key="1">
    <citation type="submission" date="2024-01" db="EMBL/GenBank/DDBJ databases">
        <title>The genomes of 5 underutilized Papilionoideae crops provide insights into root nodulation and disease resistanc.</title>
        <authorList>
            <person name="Yuan L."/>
        </authorList>
    </citation>
    <scope>NUCLEOTIDE SEQUENCE [LARGE SCALE GENOMIC DNA]</scope>
    <source>
        <strain evidence="1">ZHUSHIDOU_FW_LH</strain>
        <tissue evidence="1">Leaf</tissue>
    </source>
</reference>
<comment type="caution">
    <text evidence="1">The sequence shown here is derived from an EMBL/GenBank/DDBJ whole genome shotgun (WGS) entry which is preliminary data.</text>
</comment>
<sequence length="178" mass="20035">MVMVMVMMMLDPWVLKEEDGIEEEEGCLSGIEMGMSFRLDRIPKERESEATDELERESLMGMVMVMVMMMLDPWVLEEEDGIEEEEGCLSGIEMGMSFRVDVSPLENLVKHHLLLDLSRTKESSHFKGKTLLQQVPGTIIDLNHLSNRSSNLSAAKEFSAASIIKSLSPPIGTKDNEK</sequence>
<proteinExistence type="predicted"/>
<dbReference type="Proteomes" id="UP001372338">
    <property type="component" value="Unassembled WGS sequence"/>
</dbReference>
<dbReference type="EMBL" id="JAYWIO010000004">
    <property type="protein sequence ID" value="KAK7266602.1"/>
    <property type="molecule type" value="Genomic_DNA"/>
</dbReference>
<evidence type="ECO:0000313" key="1">
    <source>
        <dbReference type="EMBL" id="KAK7266602.1"/>
    </source>
</evidence>
<keyword evidence="2" id="KW-1185">Reference proteome</keyword>
<name>A0AAN9I5C3_CROPI</name>
<dbReference type="AlphaFoldDB" id="A0AAN9I5C3"/>
<evidence type="ECO:0000313" key="2">
    <source>
        <dbReference type="Proteomes" id="UP001372338"/>
    </source>
</evidence>
<protein>
    <submittedName>
        <fullName evidence="1">Uncharacterized protein</fullName>
    </submittedName>
</protein>
<accession>A0AAN9I5C3</accession>
<organism evidence="1 2">
    <name type="scientific">Crotalaria pallida</name>
    <name type="common">Smooth rattlebox</name>
    <name type="synonym">Crotalaria striata</name>
    <dbReference type="NCBI Taxonomy" id="3830"/>
    <lineage>
        <taxon>Eukaryota</taxon>
        <taxon>Viridiplantae</taxon>
        <taxon>Streptophyta</taxon>
        <taxon>Embryophyta</taxon>
        <taxon>Tracheophyta</taxon>
        <taxon>Spermatophyta</taxon>
        <taxon>Magnoliopsida</taxon>
        <taxon>eudicotyledons</taxon>
        <taxon>Gunneridae</taxon>
        <taxon>Pentapetalae</taxon>
        <taxon>rosids</taxon>
        <taxon>fabids</taxon>
        <taxon>Fabales</taxon>
        <taxon>Fabaceae</taxon>
        <taxon>Papilionoideae</taxon>
        <taxon>50 kb inversion clade</taxon>
        <taxon>genistoids sensu lato</taxon>
        <taxon>core genistoids</taxon>
        <taxon>Crotalarieae</taxon>
        <taxon>Crotalaria</taxon>
    </lineage>
</organism>